<evidence type="ECO:0000256" key="8">
    <source>
        <dbReference type="SAM" id="SignalP"/>
    </source>
</evidence>
<dbReference type="GO" id="GO:0046872">
    <property type="term" value="F:metal ion binding"/>
    <property type="evidence" value="ECO:0007669"/>
    <property type="project" value="UniProtKB-KW"/>
</dbReference>
<comment type="cofactor">
    <cofactor evidence="1">
        <name>Cu(2+)</name>
        <dbReference type="ChEBI" id="CHEBI:29036"/>
    </cofactor>
</comment>
<feature type="signal peptide" evidence="8">
    <location>
        <begin position="1"/>
        <end position="19"/>
    </location>
</feature>
<reference evidence="10 11" key="1">
    <citation type="submission" date="2012-04" db="EMBL/GenBank/DDBJ databases">
        <title>The Genome Sequence of Saprolegnia declina VS20.</title>
        <authorList>
            <consortium name="The Broad Institute Genome Sequencing Platform"/>
            <person name="Russ C."/>
            <person name="Nusbaum C."/>
            <person name="Tyler B."/>
            <person name="van West P."/>
            <person name="Dieguez-Uribeondo J."/>
            <person name="de Bruijn I."/>
            <person name="Tripathy S."/>
            <person name="Jiang R."/>
            <person name="Young S.K."/>
            <person name="Zeng Q."/>
            <person name="Gargeya S."/>
            <person name="Fitzgerald M."/>
            <person name="Haas B."/>
            <person name="Abouelleil A."/>
            <person name="Alvarado L."/>
            <person name="Arachchi H.M."/>
            <person name="Berlin A."/>
            <person name="Chapman S.B."/>
            <person name="Goldberg J."/>
            <person name="Griggs A."/>
            <person name="Gujja S."/>
            <person name="Hansen M."/>
            <person name="Howarth C."/>
            <person name="Imamovic A."/>
            <person name="Larimer J."/>
            <person name="McCowen C."/>
            <person name="Montmayeur A."/>
            <person name="Murphy C."/>
            <person name="Neiman D."/>
            <person name="Pearson M."/>
            <person name="Priest M."/>
            <person name="Roberts A."/>
            <person name="Saif S."/>
            <person name="Shea T."/>
            <person name="Sisk P."/>
            <person name="Sykes S."/>
            <person name="Wortman J."/>
            <person name="Nusbaum C."/>
            <person name="Birren B."/>
        </authorList>
    </citation>
    <scope>NUCLEOTIDE SEQUENCE [LARGE SCALE GENOMIC DNA]</scope>
    <source>
        <strain evidence="10 11">VS20</strain>
    </source>
</reference>
<dbReference type="STRING" id="1156394.T0QDM6"/>
<evidence type="ECO:0000256" key="2">
    <source>
        <dbReference type="ARBA" id="ARBA00022723"/>
    </source>
</evidence>
<feature type="domain" description="Chitin-binding type-4" evidence="9">
    <location>
        <begin position="20"/>
        <end position="205"/>
    </location>
</feature>
<feature type="compositionally biased region" description="Low complexity" evidence="7">
    <location>
        <begin position="241"/>
        <end position="274"/>
    </location>
</feature>
<evidence type="ECO:0000256" key="7">
    <source>
        <dbReference type="SAM" id="MobiDB-lite"/>
    </source>
</evidence>
<feature type="chain" id="PRO_5004570114" description="Chitin-binding type-4 domain-containing protein" evidence="8">
    <location>
        <begin position="20"/>
        <end position="311"/>
    </location>
</feature>
<evidence type="ECO:0000256" key="4">
    <source>
        <dbReference type="ARBA" id="ARBA00023157"/>
    </source>
</evidence>
<keyword evidence="4" id="KW-1015">Disulfide bond</keyword>
<dbReference type="EMBL" id="JH767168">
    <property type="protein sequence ID" value="EQC31690.1"/>
    <property type="molecule type" value="Genomic_DNA"/>
</dbReference>
<evidence type="ECO:0000256" key="1">
    <source>
        <dbReference type="ARBA" id="ARBA00001973"/>
    </source>
</evidence>
<dbReference type="PANTHER" id="PTHR36575">
    <property type="entry name" value="BINDING PROTEIN, PUTATIVE (AFU_ORTHOLOGUE AFUA_1G14430)-RELATED"/>
    <property type="match status" value="1"/>
</dbReference>
<keyword evidence="5" id="KW-0325">Glycoprotein</keyword>
<dbReference type="Proteomes" id="UP000030762">
    <property type="component" value="Unassembled WGS sequence"/>
</dbReference>
<proteinExistence type="inferred from homology"/>
<dbReference type="VEuPathDB" id="FungiDB:SDRG_10853"/>
<evidence type="ECO:0000256" key="3">
    <source>
        <dbReference type="ARBA" id="ARBA00023008"/>
    </source>
</evidence>
<dbReference type="GeneID" id="19951580"/>
<dbReference type="AlphaFoldDB" id="T0QDM6"/>
<evidence type="ECO:0000313" key="10">
    <source>
        <dbReference type="EMBL" id="EQC31690.1"/>
    </source>
</evidence>
<sequence>MKPIYLGSLLALLAVSVDAHGRMIAPPARGFMGRLDQFNFAPIDYDDDGLSAGGIGATSGGRHGVCGDPYSQASPRDHETGGKYGLFPTYRERAITSCYAPGAVVDIDIQITANHRGSFTFGLCKLLGKNDKETEDCFTDLLQPNGNKQWPLPGGNKNFRLQYVLPSGVTCDGDAHCVLRWWYTGGNNAGVGPDGQEKFWNCADIYISNACNGTNPFPTPVPTHQPSPDDGSGGYYPPTPTTKVPTPTLVPTVTPRPTATAAPTTSASPPTGAPGDKCNGQKNVCYWPTSHQIVPYSKADCVLFSSFVWCP</sequence>
<dbReference type="Pfam" id="PF03067">
    <property type="entry name" value="LPMO_10"/>
    <property type="match status" value="1"/>
</dbReference>
<keyword evidence="11" id="KW-1185">Reference proteome</keyword>
<evidence type="ECO:0000313" key="11">
    <source>
        <dbReference type="Proteomes" id="UP000030762"/>
    </source>
</evidence>
<dbReference type="InterPro" id="IPR052282">
    <property type="entry name" value="Starch-active_LPMO"/>
</dbReference>
<organism evidence="10 11">
    <name type="scientific">Saprolegnia diclina (strain VS20)</name>
    <dbReference type="NCBI Taxonomy" id="1156394"/>
    <lineage>
        <taxon>Eukaryota</taxon>
        <taxon>Sar</taxon>
        <taxon>Stramenopiles</taxon>
        <taxon>Oomycota</taxon>
        <taxon>Saprolegniomycetes</taxon>
        <taxon>Saprolegniales</taxon>
        <taxon>Saprolegniaceae</taxon>
        <taxon>Saprolegnia</taxon>
    </lineage>
</organism>
<dbReference type="InParanoid" id="T0QDM6"/>
<evidence type="ECO:0000259" key="9">
    <source>
        <dbReference type="Pfam" id="PF03067"/>
    </source>
</evidence>
<gene>
    <name evidence="10" type="ORF">SDRG_10853</name>
</gene>
<keyword evidence="2" id="KW-0479">Metal-binding</keyword>
<evidence type="ECO:0000256" key="5">
    <source>
        <dbReference type="ARBA" id="ARBA00023180"/>
    </source>
</evidence>
<comment type="similarity">
    <text evidence="6">Belongs to the polysaccharide monooxygenase AA13 family.</text>
</comment>
<dbReference type="OMA" id="WGTCSNG"/>
<dbReference type="InterPro" id="IPR004302">
    <property type="entry name" value="Cellulose/chitin-bd_N"/>
</dbReference>
<dbReference type="eggNOG" id="ENOG502QUC9">
    <property type="taxonomic scope" value="Eukaryota"/>
</dbReference>
<dbReference type="RefSeq" id="XP_008615089.1">
    <property type="nucleotide sequence ID" value="XM_008616867.1"/>
</dbReference>
<dbReference type="OrthoDB" id="72782at2759"/>
<protein>
    <recommendedName>
        <fullName evidence="9">Chitin-binding type-4 domain-containing protein</fullName>
    </recommendedName>
</protein>
<accession>T0QDM6</accession>
<keyword evidence="8" id="KW-0732">Signal</keyword>
<feature type="region of interest" description="Disordered" evidence="7">
    <location>
        <begin position="217"/>
        <end position="275"/>
    </location>
</feature>
<evidence type="ECO:0000256" key="6">
    <source>
        <dbReference type="ARBA" id="ARBA00034311"/>
    </source>
</evidence>
<dbReference type="PANTHER" id="PTHR36575:SF2">
    <property type="entry name" value="CHITIN-BINDING TYPE-4 DOMAIN-CONTAINING PROTEIN-RELATED"/>
    <property type="match status" value="1"/>
</dbReference>
<name>T0QDM6_SAPDV</name>
<keyword evidence="3" id="KW-0186">Copper</keyword>